<gene>
    <name evidence="6" type="ORF">MKZ38_004132</name>
</gene>
<dbReference type="AlphaFoldDB" id="A0AAD5RT77"/>
<evidence type="ECO:0000313" key="7">
    <source>
        <dbReference type="Proteomes" id="UP001201980"/>
    </source>
</evidence>
<comment type="catalytic activity">
    <reaction evidence="3">
        <text>a monoacylglycerol + H2O = glycerol + a fatty acid + H(+)</text>
        <dbReference type="Rhea" id="RHEA:15245"/>
        <dbReference type="ChEBI" id="CHEBI:15377"/>
        <dbReference type="ChEBI" id="CHEBI:15378"/>
        <dbReference type="ChEBI" id="CHEBI:17408"/>
        <dbReference type="ChEBI" id="CHEBI:17754"/>
        <dbReference type="ChEBI" id="CHEBI:28868"/>
    </reaction>
</comment>
<dbReference type="Pfam" id="PF01764">
    <property type="entry name" value="Lipase_3"/>
    <property type="match status" value="1"/>
</dbReference>
<reference evidence="6" key="1">
    <citation type="submission" date="2022-07" db="EMBL/GenBank/DDBJ databases">
        <title>Draft genome sequence of Zalerion maritima ATCC 34329, a (micro)plastics degrading marine fungus.</title>
        <authorList>
            <person name="Paco A."/>
            <person name="Goncalves M.F.M."/>
            <person name="Rocha-Santos T.A.P."/>
            <person name="Alves A."/>
        </authorList>
    </citation>
    <scope>NUCLEOTIDE SEQUENCE</scope>
    <source>
        <strain evidence="6">ATCC 34329</strain>
    </source>
</reference>
<evidence type="ECO:0000313" key="6">
    <source>
        <dbReference type="EMBL" id="KAJ2898206.1"/>
    </source>
</evidence>
<evidence type="ECO:0000256" key="2">
    <source>
        <dbReference type="ARBA" id="ARBA00047591"/>
    </source>
</evidence>
<dbReference type="CDD" id="cd00519">
    <property type="entry name" value="Lipase_3"/>
    <property type="match status" value="1"/>
</dbReference>
<proteinExistence type="inferred from homology"/>
<evidence type="ECO:0000256" key="4">
    <source>
        <dbReference type="SAM" id="SignalP"/>
    </source>
</evidence>
<dbReference type="SUPFAM" id="SSF53474">
    <property type="entry name" value="alpha/beta-Hydrolases"/>
    <property type="match status" value="1"/>
</dbReference>
<dbReference type="InterPro" id="IPR029058">
    <property type="entry name" value="AB_hydrolase_fold"/>
</dbReference>
<dbReference type="EMBL" id="JAKWBI020000240">
    <property type="protein sequence ID" value="KAJ2898206.1"/>
    <property type="molecule type" value="Genomic_DNA"/>
</dbReference>
<protein>
    <submittedName>
        <fullName evidence="6">Alpha/beta-hydrolase</fullName>
    </submittedName>
</protein>
<dbReference type="GO" id="GO:0006629">
    <property type="term" value="P:lipid metabolic process"/>
    <property type="evidence" value="ECO:0007669"/>
    <property type="project" value="InterPro"/>
</dbReference>
<evidence type="ECO:0000259" key="5">
    <source>
        <dbReference type="Pfam" id="PF01764"/>
    </source>
</evidence>
<sequence length="339" mass="36320">MFATAKISGVLSLLVLALPKAALGETFAIDEALYASFVRYTKFSAAAYADDCPTAPEGASVVKYVDVGGTDTQATLFRDDEAEELVLAFRGTSSLADFVTDFSQDLVAYASEGVDCAECMVHEGFQEAWNSASEEVLSALSTAVEDEPTYNLTITGHSLGASLAVLAAATMSSPAVNMGVSFKTYTFGQPRTGDPAFADYIDSILGPDVLFRVTHENDGVPQTVTTADGYRHHGTEYWETDPAGGANTVRYGVGGGIDWDQRGAFDVFGDFHRESAGWGGECLFRDLRTGEAWDKTRKRKRSRLATALAQVACVLKFGRRSVATTIVRKGGRGYKLEAG</sequence>
<comment type="catalytic activity">
    <reaction evidence="2">
        <text>a diacylglycerol + H2O = a monoacylglycerol + a fatty acid + H(+)</text>
        <dbReference type="Rhea" id="RHEA:32731"/>
        <dbReference type="ChEBI" id="CHEBI:15377"/>
        <dbReference type="ChEBI" id="CHEBI:15378"/>
        <dbReference type="ChEBI" id="CHEBI:17408"/>
        <dbReference type="ChEBI" id="CHEBI:18035"/>
        <dbReference type="ChEBI" id="CHEBI:28868"/>
    </reaction>
</comment>
<evidence type="ECO:0000256" key="3">
    <source>
        <dbReference type="ARBA" id="ARBA00048461"/>
    </source>
</evidence>
<feature type="domain" description="Fungal lipase-type" evidence="5">
    <location>
        <begin position="86"/>
        <end position="224"/>
    </location>
</feature>
<dbReference type="InterPro" id="IPR051218">
    <property type="entry name" value="Sec_MonoDiacylglyc_Lipase"/>
</dbReference>
<comment type="caution">
    <text evidence="6">The sequence shown here is derived from an EMBL/GenBank/DDBJ whole genome shotgun (WGS) entry which is preliminary data.</text>
</comment>
<dbReference type="PANTHER" id="PTHR45856">
    <property type="entry name" value="ALPHA/BETA-HYDROLASES SUPERFAMILY PROTEIN"/>
    <property type="match status" value="1"/>
</dbReference>
<dbReference type="Gene3D" id="3.40.50.1820">
    <property type="entry name" value="alpha/beta hydrolase"/>
    <property type="match status" value="1"/>
</dbReference>
<keyword evidence="7" id="KW-1185">Reference proteome</keyword>
<evidence type="ECO:0000256" key="1">
    <source>
        <dbReference type="ARBA" id="ARBA00043996"/>
    </source>
</evidence>
<name>A0AAD5RT77_9PEZI</name>
<dbReference type="Proteomes" id="UP001201980">
    <property type="component" value="Unassembled WGS sequence"/>
</dbReference>
<dbReference type="InterPro" id="IPR002921">
    <property type="entry name" value="Fungal_lipase-type"/>
</dbReference>
<feature type="chain" id="PRO_5042255176" evidence="4">
    <location>
        <begin position="25"/>
        <end position="339"/>
    </location>
</feature>
<keyword evidence="4" id="KW-0732">Signal</keyword>
<comment type="similarity">
    <text evidence="1">Belongs to the AB hydrolase superfamily. Lipase family. Class 3 subfamily.</text>
</comment>
<organism evidence="6 7">
    <name type="scientific">Zalerion maritima</name>
    <dbReference type="NCBI Taxonomy" id="339359"/>
    <lineage>
        <taxon>Eukaryota</taxon>
        <taxon>Fungi</taxon>
        <taxon>Dikarya</taxon>
        <taxon>Ascomycota</taxon>
        <taxon>Pezizomycotina</taxon>
        <taxon>Sordariomycetes</taxon>
        <taxon>Lulworthiomycetidae</taxon>
        <taxon>Lulworthiales</taxon>
        <taxon>Lulworthiaceae</taxon>
        <taxon>Zalerion</taxon>
    </lineage>
</organism>
<accession>A0AAD5RT77</accession>
<dbReference type="PANTHER" id="PTHR45856:SF25">
    <property type="entry name" value="FUNGAL LIPASE-LIKE DOMAIN-CONTAINING PROTEIN"/>
    <property type="match status" value="1"/>
</dbReference>
<feature type="signal peptide" evidence="4">
    <location>
        <begin position="1"/>
        <end position="24"/>
    </location>
</feature>